<sequence length="310" mass="35448">MPVHHHDNLIYSPGTQVVALREILAQNGRVLHPRGAVGVVVKSPVDLTHDYRVRFLDGVEESLKPREIAQLAQFKEGQLSGGRGLDEHVDLYQHVIYQCIIGSQAYGLADEASDVDRRGIYLPPAERHWSLAGVPEQIECDQTQEAYWEVQKFLVLALKANPNVLECLYCPLVEKATPLAEELLAMRESFLSKLVFQTYNGYVFSQFKKMHADLRNQGRVKWKHVMHLIRLLMSGIHVLREGHVQVHVGDHREQLLAIKRGEVAWEETEKLRKSLHEEFNQAVQTTKLPDQPDYAKVDAYLIRARRSALK</sequence>
<comment type="caution">
    <text evidence="1">The sequence shown here is derived from an EMBL/GenBank/DDBJ whole genome shotgun (WGS) entry which is preliminary data.</text>
</comment>
<organism evidence="1 2">
    <name type="scientific">Blastopirellula marina</name>
    <dbReference type="NCBI Taxonomy" id="124"/>
    <lineage>
        <taxon>Bacteria</taxon>
        <taxon>Pseudomonadati</taxon>
        <taxon>Planctomycetota</taxon>
        <taxon>Planctomycetia</taxon>
        <taxon>Pirellulales</taxon>
        <taxon>Pirellulaceae</taxon>
        <taxon>Blastopirellula</taxon>
    </lineage>
</organism>
<name>A0A2S8GLJ9_9BACT</name>
<keyword evidence="1" id="KW-0808">Transferase</keyword>
<dbReference type="AlphaFoldDB" id="A0A2S8GLJ9"/>
<gene>
    <name evidence="1" type="ORF">C5Y93_15255</name>
</gene>
<protein>
    <submittedName>
        <fullName evidence="1">Nucleotidyltransferase</fullName>
    </submittedName>
</protein>
<dbReference type="OrthoDB" id="243791at2"/>
<dbReference type="Proteomes" id="UP000237819">
    <property type="component" value="Unassembled WGS sequence"/>
</dbReference>
<dbReference type="RefSeq" id="WP_105336289.1">
    <property type="nucleotide sequence ID" value="NZ_PUHZ01000015.1"/>
</dbReference>
<dbReference type="PANTHER" id="PTHR34817:SF2">
    <property type="entry name" value="NUCLEOTIDYLTRANSFERASE"/>
    <property type="match status" value="1"/>
</dbReference>
<dbReference type="Pfam" id="PF10127">
    <property type="entry name" value="RlaP"/>
    <property type="match status" value="1"/>
</dbReference>
<dbReference type="PANTHER" id="PTHR34817">
    <property type="entry name" value="NUCLEOTIDYLTRANSFERASE"/>
    <property type="match status" value="1"/>
</dbReference>
<dbReference type="InterPro" id="IPR018775">
    <property type="entry name" value="RlaP"/>
</dbReference>
<proteinExistence type="predicted"/>
<dbReference type="EMBL" id="PUHZ01000015">
    <property type="protein sequence ID" value="PQO45309.1"/>
    <property type="molecule type" value="Genomic_DNA"/>
</dbReference>
<dbReference type="GO" id="GO:0016740">
    <property type="term" value="F:transferase activity"/>
    <property type="evidence" value="ECO:0007669"/>
    <property type="project" value="UniProtKB-KW"/>
</dbReference>
<evidence type="ECO:0000313" key="1">
    <source>
        <dbReference type="EMBL" id="PQO45309.1"/>
    </source>
</evidence>
<reference evidence="1 2" key="1">
    <citation type="submission" date="2018-02" db="EMBL/GenBank/DDBJ databases">
        <title>Comparative genomes isolates from brazilian mangrove.</title>
        <authorList>
            <person name="Araujo J.E."/>
            <person name="Taketani R.G."/>
            <person name="Silva M.C.P."/>
            <person name="Loureco M.V."/>
            <person name="Andreote F.D."/>
        </authorList>
    </citation>
    <scope>NUCLEOTIDE SEQUENCE [LARGE SCALE GENOMIC DNA]</scope>
    <source>
        <strain evidence="1 2">Nap-Phe MGV</strain>
    </source>
</reference>
<accession>A0A2S8GLJ9</accession>
<evidence type="ECO:0000313" key="2">
    <source>
        <dbReference type="Proteomes" id="UP000237819"/>
    </source>
</evidence>